<reference evidence="2 3" key="1">
    <citation type="submission" date="2022-11" db="EMBL/GenBank/DDBJ databases">
        <title>Spartinivicinus poritis sp. nov., isolated from scleractinian coral Porites lutea.</title>
        <authorList>
            <person name="Zhang G."/>
            <person name="Cai L."/>
            <person name="Wei Q."/>
        </authorList>
    </citation>
    <scope>NUCLEOTIDE SEQUENCE [LARGE SCALE GENOMIC DNA]</scope>
    <source>
        <strain evidence="2 3">A2-2</strain>
    </source>
</reference>
<dbReference type="RefSeq" id="WP_274688134.1">
    <property type="nucleotide sequence ID" value="NZ_JAPMOU010000006.1"/>
</dbReference>
<feature type="chain" id="PRO_5045214151" evidence="1">
    <location>
        <begin position="25"/>
        <end position="320"/>
    </location>
</feature>
<dbReference type="EMBL" id="JAPMOU010000006">
    <property type="protein sequence ID" value="MDE1461778.1"/>
    <property type="molecule type" value="Genomic_DNA"/>
</dbReference>
<evidence type="ECO:0000313" key="3">
    <source>
        <dbReference type="Proteomes" id="UP001528823"/>
    </source>
</evidence>
<dbReference type="InterPro" id="IPR036465">
    <property type="entry name" value="vWFA_dom_sf"/>
</dbReference>
<keyword evidence="3" id="KW-1185">Reference proteome</keyword>
<keyword evidence="1" id="KW-0732">Signal</keyword>
<sequence length="320" mass="34018">MKSIKTIALVTALLPFTLTNTAQAVPVDKELALVIDVSSSIDDTEFALQMNGYAAAFKDPDVINAILALPNGNGIAAAAFPFAAFGADDPMAPASYELNSTPWFHITDAMSAMDFANAISAIPNGDAQGTNIAGGVDSAVNSMLNNDFEGDMLIVDVSTDGVQNLFRDGGLCIDIFNLPPSEEELLACLAAFDSAINGARDDADGQGVMINGLAITDLQMAQDYLSDLIDILGQETVDMLGLPENLQEYLELHLITEDGFVLTTEFDETQFAAAVKQKILNELSTPNEPTPMPEPGTVGILAVCLLGLFLQRRRLQVQAL</sequence>
<name>A0ABT5U5Y6_9GAMM</name>
<proteinExistence type="predicted"/>
<feature type="signal peptide" evidence="1">
    <location>
        <begin position="1"/>
        <end position="24"/>
    </location>
</feature>
<dbReference type="Pfam" id="PF06707">
    <property type="entry name" value="DUF1194"/>
    <property type="match status" value="2"/>
</dbReference>
<accession>A0ABT5U5Y6</accession>
<dbReference type="SUPFAM" id="SSF53300">
    <property type="entry name" value="vWA-like"/>
    <property type="match status" value="1"/>
</dbReference>
<dbReference type="Proteomes" id="UP001528823">
    <property type="component" value="Unassembled WGS sequence"/>
</dbReference>
<protein>
    <submittedName>
        <fullName evidence="2">DUF1194 domain-containing protein</fullName>
    </submittedName>
</protein>
<organism evidence="2 3">
    <name type="scientific">Spartinivicinus poritis</name>
    <dbReference type="NCBI Taxonomy" id="2994640"/>
    <lineage>
        <taxon>Bacteria</taxon>
        <taxon>Pseudomonadati</taxon>
        <taxon>Pseudomonadota</taxon>
        <taxon>Gammaproteobacteria</taxon>
        <taxon>Oceanospirillales</taxon>
        <taxon>Zooshikellaceae</taxon>
        <taxon>Spartinivicinus</taxon>
    </lineage>
</organism>
<evidence type="ECO:0000256" key="1">
    <source>
        <dbReference type="SAM" id="SignalP"/>
    </source>
</evidence>
<evidence type="ECO:0000313" key="2">
    <source>
        <dbReference type="EMBL" id="MDE1461778.1"/>
    </source>
</evidence>
<dbReference type="InterPro" id="IPR010607">
    <property type="entry name" value="DUF1194"/>
</dbReference>
<comment type="caution">
    <text evidence="2">The sequence shown here is derived from an EMBL/GenBank/DDBJ whole genome shotgun (WGS) entry which is preliminary data.</text>
</comment>
<dbReference type="Gene3D" id="3.40.50.410">
    <property type="entry name" value="von Willebrand factor, type A domain"/>
    <property type="match status" value="1"/>
</dbReference>
<gene>
    <name evidence="2" type="ORF">ORQ98_07335</name>
</gene>